<dbReference type="EMBL" id="BSBO01000014">
    <property type="protein sequence ID" value="GLG04447.1"/>
    <property type="molecule type" value="Genomic_DNA"/>
</dbReference>
<reference evidence="1 3" key="5">
    <citation type="journal article" date="2023" name="Int. J. Syst. Evol. Microbiol.">
        <title>Sellimonas catena sp. nov., isolated from human faeces.</title>
        <authorList>
            <person name="Hisatomi A."/>
            <person name="Ohkuma M."/>
            <person name="Sakamoto M."/>
        </authorList>
    </citation>
    <scope>NUCLEOTIDE SEQUENCE [LARGE SCALE GENOMIC DNA]</scope>
    <source>
        <strain evidence="1 3">12EGH17</strain>
        <strain evidence="2">18CBH55</strain>
    </source>
</reference>
<organism evidence="1 3">
    <name type="scientific">Sellimonas catena</name>
    <dbReference type="NCBI Taxonomy" id="2994035"/>
    <lineage>
        <taxon>Bacteria</taxon>
        <taxon>Bacillati</taxon>
        <taxon>Bacillota</taxon>
        <taxon>Clostridia</taxon>
        <taxon>Lachnospirales</taxon>
        <taxon>Lachnospiraceae</taxon>
        <taxon>Sellimonas</taxon>
    </lineage>
</organism>
<evidence type="ECO:0000313" key="3">
    <source>
        <dbReference type="Proteomes" id="UP001145145"/>
    </source>
</evidence>
<accession>A0A9W6FC67</accession>
<sequence length="52" mass="5976">MGQELILKLKEVKQALVDLDLKGEEWEERQEILQKLEDVTSYVKDAMGSGKL</sequence>
<reference evidence="1" key="2">
    <citation type="submission" date="2022-11" db="EMBL/GenBank/DDBJ databases">
        <title>Draft genome sequence of Sellimonas catena strain 12EGH17.</title>
        <authorList>
            <person name="Hisatomi A."/>
            <person name="Ohkuma M."/>
            <person name="Sakamoto M."/>
        </authorList>
    </citation>
    <scope>NUCLEOTIDE SEQUENCE</scope>
    <source>
        <strain evidence="1">12EGH17</strain>
    </source>
</reference>
<name>A0A9W6FC67_9FIRM</name>
<protein>
    <submittedName>
        <fullName evidence="1">Uncharacterized protein</fullName>
    </submittedName>
</protein>
<reference evidence="1" key="1">
    <citation type="submission" date="2022-11" db="EMBL/GenBank/DDBJ databases">
        <title>Draft genome sequence of Sellimonas catena strain 12EGH17.</title>
        <authorList>
            <person name="Atsushi H."/>
            <person name="Moriya O."/>
            <person name="Mitsuo S."/>
        </authorList>
    </citation>
    <scope>NUCLEOTIDE SEQUENCE</scope>
    <source>
        <strain evidence="1">12EGH17</strain>
    </source>
</reference>
<keyword evidence="3" id="KW-1185">Reference proteome</keyword>
<reference evidence="2" key="3">
    <citation type="submission" date="2022-11" db="EMBL/GenBank/DDBJ databases">
        <title>Draft genome sequence of Sellimonas catena strain 18CBH55.</title>
        <authorList>
            <person name="Hisatomi A."/>
            <person name="Ohkuma M."/>
            <person name="Sakamoto M."/>
        </authorList>
    </citation>
    <scope>NUCLEOTIDE SEQUENCE</scope>
    <source>
        <strain evidence="2">18CBH55</strain>
    </source>
</reference>
<evidence type="ECO:0000313" key="1">
    <source>
        <dbReference type="EMBL" id="GLG04447.1"/>
    </source>
</evidence>
<evidence type="ECO:0000313" key="2">
    <source>
        <dbReference type="EMBL" id="GLG91723.1"/>
    </source>
</evidence>
<dbReference type="RefSeq" id="WP_171027948.1">
    <property type="nucleotide sequence ID" value="NZ_BSBO01000014.1"/>
</dbReference>
<dbReference type="EMBL" id="BSCH01000025">
    <property type="protein sequence ID" value="GLG91723.1"/>
    <property type="molecule type" value="Genomic_DNA"/>
</dbReference>
<reference evidence="2" key="4">
    <citation type="submission" date="2022-11" db="EMBL/GenBank/DDBJ databases">
        <title>Draft genome sequence of Sellimonas catena strain 18CBH55.</title>
        <authorList>
            <person name="Atsushi H."/>
            <person name="Moriya O."/>
            <person name="Mitsuo S."/>
        </authorList>
    </citation>
    <scope>NUCLEOTIDE SEQUENCE</scope>
    <source>
        <strain evidence="2">18CBH55</strain>
    </source>
</reference>
<dbReference type="Proteomes" id="UP001145094">
    <property type="component" value="Unassembled WGS sequence"/>
</dbReference>
<gene>
    <name evidence="1" type="ORF">Selli1_16210</name>
    <name evidence="2" type="ORF">Selli2_31500</name>
</gene>
<dbReference type="AlphaFoldDB" id="A0A9W6FC67"/>
<proteinExistence type="predicted"/>
<dbReference type="Proteomes" id="UP001145145">
    <property type="component" value="Unassembled WGS sequence"/>
</dbReference>
<comment type="caution">
    <text evidence="1">The sequence shown here is derived from an EMBL/GenBank/DDBJ whole genome shotgun (WGS) entry which is preliminary data.</text>
</comment>